<comment type="caution">
    <text evidence="4">The sequence shown here is derived from an EMBL/GenBank/DDBJ whole genome shotgun (WGS) entry which is preliminary data.</text>
</comment>
<sequence length="1016" mass="113642">MFDNPVEQINSLNQKAVTAYEQGHYEQGIKLAQQACELGKYVFGVNNHNYATLINNLAGLYRAMGRFTYAEPLYLQAKETIKAQLGENHPHYAASLSGLAELYQAMGRFTDAEPLYLQAKEIRKAQLGENHPDYATSLNNLALLYYAMGRFTDAEPLYLQAKEIYKAQLGENHPSYATSLNNLALLYYAMGRFTDAEPLYLQAKEIIKAQLGENHPHYASSLHNLALLHYAMGRFIEAEPLFLQAKEIIKAQLGENHPHYATSLNNLAALYKEMGRFTDAEPLYLQAKEIIKAQLGENHPHYATSLNNLAALYHKMGWFTDAQPFYLQAKEIRKAQLGENHPDYAASLHNFAMLMAAMNRPQEALPLMQDAAKIQNRIIGEILSISSDRQRLEYLEQNYWQLEVFLSLINQYFPHDAAAKQAALDLVLRRKGLATEAGILLRTLIVSDRYRHLAPQLDELRQLHHQIAYVTWQVPASPEGLGEYLQRLADLNRKQDELEQFLSRQIPEMNLQVQLDNANRQAIAATLPPGSSLVELVQFRVRNFSGVEANGDAKWLPARYLAFILSAGESERVEMVDLGEAGEIDELCRQFRLLASKNPSENGGERDIGFDDDEPSEAETWIYPEVGKQLYEKLIQPLKQYLQPQQVVYLSPDGELATVPFGILSADGTVELMQEYPLRYLNVGRDILRFNVEIPVEYSPPLVIANPDYNLRPDNAEENSAKSANVTELENAVDFGSLARELGRGNGELFAPIPGTKIEGEKIAELLGVPVYTEAQAVKSLLSQSRSPKIVHIATHGYFLEVDKNSSDNKVVLDFSSWGMMSRFNFANVVNPLTRSGLAFAGANRALKEGEITANAEDGLLTAQGTIGLDLTGTALVVLSACDTALGRKAIGEGVIGLRRSFIVAGAETLVMSLWKVPDVPTAILMERLYHNLFQNQLGRTECLEEAQAYLRNLTLGEMREKWLTQAAIDKVSLASDKSAVFLISLSKKADNFQPFGSPFYWAAFVCIGDHRKMRS</sequence>
<dbReference type="EMBL" id="DSPX01000199">
    <property type="protein sequence ID" value="HGG02795.1"/>
    <property type="molecule type" value="Genomic_DNA"/>
</dbReference>
<dbReference type="InterPro" id="IPR011990">
    <property type="entry name" value="TPR-like_helical_dom_sf"/>
</dbReference>
<protein>
    <submittedName>
        <fullName evidence="4">Tetratricopeptide repeat protein</fullName>
    </submittedName>
</protein>
<name>A0A7C3VVB5_9CYAN</name>
<evidence type="ECO:0000256" key="1">
    <source>
        <dbReference type="ARBA" id="ARBA00022737"/>
    </source>
</evidence>
<dbReference type="InterPro" id="IPR024983">
    <property type="entry name" value="CHAT_dom"/>
</dbReference>
<dbReference type="Gene3D" id="1.25.40.10">
    <property type="entry name" value="Tetratricopeptide repeat domain"/>
    <property type="match status" value="2"/>
</dbReference>
<dbReference type="AlphaFoldDB" id="A0A7C3VVB5"/>
<proteinExistence type="predicted"/>
<dbReference type="PANTHER" id="PTHR45641:SF19">
    <property type="entry name" value="NEPHROCYSTIN-3"/>
    <property type="match status" value="1"/>
</dbReference>
<reference evidence="4" key="1">
    <citation type="journal article" date="2020" name="mSystems">
        <title>Genome- and Community-Level Interaction Insights into Carbon Utilization and Element Cycling Functions of Hydrothermarchaeota in Hydrothermal Sediment.</title>
        <authorList>
            <person name="Zhou Z."/>
            <person name="Liu Y."/>
            <person name="Xu W."/>
            <person name="Pan J."/>
            <person name="Luo Z.H."/>
            <person name="Li M."/>
        </authorList>
    </citation>
    <scope>NUCLEOTIDE SEQUENCE [LARGE SCALE GENOMIC DNA]</scope>
    <source>
        <strain evidence="4">SpSt-374</strain>
    </source>
</reference>
<evidence type="ECO:0000256" key="2">
    <source>
        <dbReference type="ARBA" id="ARBA00022803"/>
    </source>
</evidence>
<feature type="domain" description="CHAT" evidence="3">
    <location>
        <begin position="625"/>
        <end position="1010"/>
    </location>
</feature>
<gene>
    <name evidence="4" type="ORF">ENR15_19675</name>
</gene>
<dbReference type="Pfam" id="PF12770">
    <property type="entry name" value="CHAT"/>
    <property type="match status" value="1"/>
</dbReference>
<dbReference type="SUPFAM" id="SSF48452">
    <property type="entry name" value="TPR-like"/>
    <property type="match status" value="2"/>
</dbReference>
<dbReference type="PRINTS" id="PR00381">
    <property type="entry name" value="KINESINLIGHT"/>
</dbReference>
<keyword evidence="1" id="KW-0677">Repeat</keyword>
<evidence type="ECO:0000259" key="3">
    <source>
        <dbReference type="Pfam" id="PF12770"/>
    </source>
</evidence>
<dbReference type="SMART" id="SM00028">
    <property type="entry name" value="TPR"/>
    <property type="match status" value="8"/>
</dbReference>
<organism evidence="4">
    <name type="scientific">Planktothricoides sp. SpSt-374</name>
    <dbReference type="NCBI Taxonomy" id="2282167"/>
    <lineage>
        <taxon>Bacteria</taxon>
        <taxon>Bacillati</taxon>
        <taxon>Cyanobacteriota</taxon>
        <taxon>Cyanophyceae</taxon>
        <taxon>Oscillatoriophycideae</taxon>
        <taxon>Oscillatoriales</taxon>
        <taxon>Oscillatoriaceae</taxon>
        <taxon>Planktothricoides</taxon>
    </lineage>
</organism>
<keyword evidence="2" id="KW-0802">TPR repeat</keyword>
<dbReference type="PANTHER" id="PTHR45641">
    <property type="entry name" value="TETRATRICOPEPTIDE REPEAT PROTEIN (AFU_ORTHOLOGUE AFUA_6G03870)"/>
    <property type="match status" value="1"/>
</dbReference>
<dbReference type="Pfam" id="PF13424">
    <property type="entry name" value="TPR_12"/>
    <property type="match status" value="4"/>
</dbReference>
<dbReference type="InterPro" id="IPR019734">
    <property type="entry name" value="TPR_rpt"/>
</dbReference>
<accession>A0A7C3VVB5</accession>
<evidence type="ECO:0000313" key="4">
    <source>
        <dbReference type="EMBL" id="HGG02795.1"/>
    </source>
</evidence>